<evidence type="ECO:0000313" key="1">
    <source>
        <dbReference type="EMBL" id="SAI59098.1"/>
    </source>
</evidence>
<dbReference type="RefSeq" id="WP_066420976.1">
    <property type="nucleotide sequence ID" value="NZ_FKBS01000029.1"/>
</dbReference>
<proteinExistence type="predicted"/>
<organism evidence="1 2">
    <name type="scientific">Bordetella ansorpii</name>
    <dbReference type="NCBI Taxonomy" id="288768"/>
    <lineage>
        <taxon>Bacteria</taxon>
        <taxon>Pseudomonadati</taxon>
        <taxon>Pseudomonadota</taxon>
        <taxon>Betaproteobacteria</taxon>
        <taxon>Burkholderiales</taxon>
        <taxon>Alcaligenaceae</taxon>
        <taxon>Bordetella</taxon>
    </lineage>
</organism>
<protein>
    <recommendedName>
        <fullName evidence="3">Phage protein</fullName>
    </recommendedName>
</protein>
<dbReference type="AlphaFoldDB" id="A0A157RM98"/>
<sequence length="87" mass="9604">MSNYLIPHPPASIEQMQQAVIGWRTAAAHERFRIEHGLCCGSTTTASHNAALYEETANGIEREIQARIASEASPQRQLFDTPETSHA</sequence>
<name>A0A157RM98_9BORD</name>
<dbReference type="EMBL" id="FKBS01000029">
    <property type="protein sequence ID" value="SAI59098.1"/>
    <property type="molecule type" value="Genomic_DNA"/>
</dbReference>
<gene>
    <name evidence="1" type="ORF">SAMEA1982600_05220</name>
</gene>
<reference evidence="1 2" key="1">
    <citation type="submission" date="2016-03" db="EMBL/GenBank/DDBJ databases">
        <authorList>
            <consortium name="Pathogen Informatics"/>
        </authorList>
    </citation>
    <scope>NUCLEOTIDE SEQUENCE [LARGE SCALE GENOMIC DNA]</scope>
    <source>
        <strain evidence="1 2">NCTC13364</strain>
    </source>
</reference>
<accession>A0A157RM98</accession>
<dbReference type="Proteomes" id="UP000077037">
    <property type="component" value="Unassembled WGS sequence"/>
</dbReference>
<evidence type="ECO:0000313" key="2">
    <source>
        <dbReference type="Proteomes" id="UP000077037"/>
    </source>
</evidence>
<evidence type="ECO:0008006" key="3">
    <source>
        <dbReference type="Google" id="ProtNLM"/>
    </source>
</evidence>